<dbReference type="EMBL" id="VTPC01055252">
    <property type="protein sequence ID" value="KAF2890284.1"/>
    <property type="molecule type" value="Genomic_DNA"/>
</dbReference>
<dbReference type="EC" id="2.7.1.160" evidence="3"/>
<keyword evidence="8" id="KW-1185">Reference proteome</keyword>
<dbReference type="InterPro" id="IPR002745">
    <property type="entry name" value="Ptrans_KptA/Tpt1"/>
</dbReference>
<dbReference type="InterPro" id="IPR042080">
    <property type="entry name" value="RNA_2'-PTrans_N"/>
</dbReference>
<keyword evidence="4" id="KW-0808">Transferase</keyword>
<keyword evidence="5" id="KW-0520">NAD</keyword>
<evidence type="ECO:0000313" key="8">
    <source>
        <dbReference type="Proteomes" id="UP000801492"/>
    </source>
</evidence>
<evidence type="ECO:0000313" key="7">
    <source>
        <dbReference type="EMBL" id="KAF2890284.1"/>
    </source>
</evidence>
<dbReference type="Pfam" id="PF01885">
    <property type="entry name" value="PTS_2-RNA"/>
    <property type="match status" value="1"/>
</dbReference>
<comment type="similarity">
    <text evidence="2">Belongs to the KptA/TPT1 family.</text>
</comment>
<comment type="catalytic activity">
    <reaction evidence="6">
        <text>2'-phospho-[ligated tRNA] + NAD(+) = mature tRNA + ADP-alpha-D-ribose 1'',2''-cyclic phosphate + nicotinamide</text>
        <dbReference type="Rhea" id="RHEA:23324"/>
        <dbReference type="Rhea" id="RHEA-COMP:11106"/>
        <dbReference type="Rhea" id="RHEA-COMP:11107"/>
        <dbReference type="ChEBI" id="CHEBI:17154"/>
        <dbReference type="ChEBI" id="CHEBI:57540"/>
        <dbReference type="ChEBI" id="CHEBI:76596"/>
        <dbReference type="ChEBI" id="CHEBI:82883"/>
        <dbReference type="ChEBI" id="CHEBI:85027"/>
        <dbReference type="EC" id="2.7.1.160"/>
    </reaction>
</comment>
<comment type="function">
    <text evidence="1">Catalyzes the last step of tRNA splicing, the transfer of the splice junction 2'-phosphate from ligated tRNA to NAD to produce ADP-ribose 1''-2'' cyclic phosphate.</text>
</comment>
<dbReference type="OrthoDB" id="419694at2759"/>
<name>A0A8K0CPL5_IGNLU</name>
<evidence type="ECO:0000256" key="5">
    <source>
        <dbReference type="ARBA" id="ARBA00023027"/>
    </source>
</evidence>
<dbReference type="Gene3D" id="3.20.170.30">
    <property type="match status" value="1"/>
</dbReference>
<reference evidence="7" key="1">
    <citation type="submission" date="2019-08" db="EMBL/GenBank/DDBJ databases">
        <title>The genome of the North American firefly Photinus pyralis.</title>
        <authorList>
            <consortium name="Photinus pyralis genome working group"/>
            <person name="Fallon T.R."/>
            <person name="Sander Lower S.E."/>
            <person name="Weng J.-K."/>
        </authorList>
    </citation>
    <scope>NUCLEOTIDE SEQUENCE</scope>
    <source>
        <strain evidence="7">TRF0915ILg1</strain>
        <tissue evidence="7">Whole body</tissue>
    </source>
</reference>
<dbReference type="AlphaFoldDB" id="A0A8K0CPL5"/>
<dbReference type="PANTHER" id="PTHR12684">
    <property type="entry name" value="PUTATIVE PHOSPHOTRANSFERASE"/>
    <property type="match status" value="1"/>
</dbReference>
<dbReference type="InterPro" id="IPR042081">
    <property type="entry name" value="RNA_2'-PTrans_C"/>
</dbReference>
<proteinExistence type="inferred from homology"/>
<dbReference type="GO" id="GO:0006388">
    <property type="term" value="P:tRNA splicing, via endonucleolytic cleavage and ligation"/>
    <property type="evidence" value="ECO:0007669"/>
    <property type="project" value="TreeGrafter"/>
</dbReference>
<gene>
    <name evidence="7" type="ORF">ILUMI_15888</name>
</gene>
<evidence type="ECO:0000256" key="4">
    <source>
        <dbReference type="ARBA" id="ARBA00022679"/>
    </source>
</evidence>
<sequence length="185" mass="21095">MQRRTTFNTKHDIWISKTLSGLLRHRAIKEGLTISSEGFVPIAQILNNRYLKSKCTIDDIKRIVVNNDKQRFTLRTTETGELEIRANQGHSIPNLDNLELTPITNANQVENVIHGTYFKFWNSIKTQGLYRGKRNHIHFASGLLGNTNVISGIRKTVEIYIYIDLQKALSSGFLFFLSTNGLSCK</sequence>
<organism evidence="7 8">
    <name type="scientific">Ignelater luminosus</name>
    <name type="common">Cucubano</name>
    <name type="synonym">Pyrophorus luminosus</name>
    <dbReference type="NCBI Taxonomy" id="2038154"/>
    <lineage>
        <taxon>Eukaryota</taxon>
        <taxon>Metazoa</taxon>
        <taxon>Ecdysozoa</taxon>
        <taxon>Arthropoda</taxon>
        <taxon>Hexapoda</taxon>
        <taxon>Insecta</taxon>
        <taxon>Pterygota</taxon>
        <taxon>Neoptera</taxon>
        <taxon>Endopterygota</taxon>
        <taxon>Coleoptera</taxon>
        <taxon>Polyphaga</taxon>
        <taxon>Elateriformia</taxon>
        <taxon>Elateroidea</taxon>
        <taxon>Elateridae</taxon>
        <taxon>Agrypninae</taxon>
        <taxon>Pyrophorini</taxon>
        <taxon>Ignelater</taxon>
    </lineage>
</organism>
<comment type="caution">
    <text evidence="7">The sequence shown here is derived from an EMBL/GenBank/DDBJ whole genome shotgun (WGS) entry which is preliminary data.</text>
</comment>
<evidence type="ECO:0000256" key="1">
    <source>
        <dbReference type="ARBA" id="ARBA00003343"/>
    </source>
</evidence>
<dbReference type="SUPFAM" id="SSF56399">
    <property type="entry name" value="ADP-ribosylation"/>
    <property type="match status" value="1"/>
</dbReference>
<evidence type="ECO:0000256" key="2">
    <source>
        <dbReference type="ARBA" id="ARBA00009836"/>
    </source>
</evidence>
<protein>
    <recommendedName>
        <fullName evidence="3">2'-phosphotransferase</fullName>
        <ecNumber evidence="3">2.7.1.160</ecNumber>
    </recommendedName>
</protein>
<evidence type="ECO:0000256" key="6">
    <source>
        <dbReference type="ARBA" id="ARBA00047949"/>
    </source>
</evidence>
<dbReference type="PANTHER" id="PTHR12684:SF2">
    <property type="entry name" value="TRNA 2'-PHOSPHOTRANSFERASE 1"/>
    <property type="match status" value="1"/>
</dbReference>
<dbReference type="Gene3D" id="1.10.10.970">
    <property type="entry name" value="RNA 2'-phosphotransferase, Tpt1/KptA family, N-terminal domain"/>
    <property type="match status" value="1"/>
</dbReference>
<dbReference type="Proteomes" id="UP000801492">
    <property type="component" value="Unassembled WGS sequence"/>
</dbReference>
<dbReference type="GO" id="GO:0000215">
    <property type="term" value="F:tRNA 2'-phosphotransferase activity"/>
    <property type="evidence" value="ECO:0007669"/>
    <property type="project" value="UniProtKB-EC"/>
</dbReference>
<accession>A0A8K0CPL5</accession>
<evidence type="ECO:0000256" key="3">
    <source>
        <dbReference type="ARBA" id="ARBA00012007"/>
    </source>
</evidence>